<dbReference type="Gene3D" id="2.130.10.10">
    <property type="entry name" value="YVTN repeat-like/Quinoprotein amine dehydrogenase"/>
    <property type="match status" value="1"/>
</dbReference>
<gene>
    <name evidence="5" type="ORF">AAG570_013087</name>
</gene>
<evidence type="ECO:0000256" key="4">
    <source>
        <dbReference type="PROSITE-ProRule" id="PRU00221"/>
    </source>
</evidence>
<dbReference type="Proteomes" id="UP001558652">
    <property type="component" value="Unassembled WGS sequence"/>
</dbReference>
<keyword evidence="6" id="KW-1185">Reference proteome</keyword>
<dbReference type="PANTHER" id="PTHR19849">
    <property type="entry name" value="PHOSPHOLIPASE A-2-ACTIVATING PROTEIN"/>
    <property type="match status" value="1"/>
</dbReference>
<feature type="repeat" description="WD" evidence="4">
    <location>
        <begin position="56"/>
        <end position="96"/>
    </location>
</feature>
<dbReference type="InterPro" id="IPR036322">
    <property type="entry name" value="WD40_repeat_dom_sf"/>
</dbReference>
<comment type="caution">
    <text evidence="5">The sequence shown here is derived from an EMBL/GenBank/DDBJ whole genome shotgun (WGS) entry which is preliminary data.</text>
</comment>
<keyword evidence="2 4" id="KW-0853">WD repeat</keyword>
<evidence type="ECO:0000313" key="5">
    <source>
        <dbReference type="EMBL" id="KAL1130149.1"/>
    </source>
</evidence>
<dbReference type="EMBL" id="JBFDAA010000008">
    <property type="protein sequence ID" value="KAL1130149.1"/>
    <property type="molecule type" value="Genomic_DNA"/>
</dbReference>
<protein>
    <submittedName>
        <fullName evidence="5">Uncharacterized protein</fullName>
    </submittedName>
</protein>
<dbReference type="InterPro" id="IPR001680">
    <property type="entry name" value="WD40_rpt"/>
</dbReference>
<evidence type="ECO:0000256" key="3">
    <source>
        <dbReference type="ARBA" id="ARBA00022737"/>
    </source>
</evidence>
<feature type="non-terminal residue" evidence="5">
    <location>
        <position position="1"/>
    </location>
</feature>
<dbReference type="PRINTS" id="PR00320">
    <property type="entry name" value="GPROTEINBRPT"/>
</dbReference>
<sequence length="187" mass="20655">GRYIQHKTLLGHLNFVSAVCVLPPTSAYAFGLIATGSHDSTIRVYEPDSADPVLIFTGHEGAVTCLNPALNTCLLSASWDKTVKLWNTSLNECSMSFEGHLMAVWCVIQIPNGLIISGSADHKIRVFNKNSSLKGILEGHTDCVRGLCHISETIVLSCSNDSSVRRWDIERGECMEILYSHPNYIYR</sequence>
<dbReference type="Pfam" id="PF00400">
    <property type="entry name" value="WD40"/>
    <property type="match status" value="4"/>
</dbReference>
<organism evidence="5 6">
    <name type="scientific">Ranatra chinensis</name>
    <dbReference type="NCBI Taxonomy" id="642074"/>
    <lineage>
        <taxon>Eukaryota</taxon>
        <taxon>Metazoa</taxon>
        <taxon>Ecdysozoa</taxon>
        <taxon>Arthropoda</taxon>
        <taxon>Hexapoda</taxon>
        <taxon>Insecta</taxon>
        <taxon>Pterygota</taxon>
        <taxon>Neoptera</taxon>
        <taxon>Paraneoptera</taxon>
        <taxon>Hemiptera</taxon>
        <taxon>Heteroptera</taxon>
        <taxon>Panheteroptera</taxon>
        <taxon>Nepomorpha</taxon>
        <taxon>Nepidae</taxon>
        <taxon>Ranatrinae</taxon>
        <taxon>Ranatra</taxon>
    </lineage>
</organism>
<proteinExistence type="predicted"/>
<name>A0ABD0YGA0_9HEMI</name>
<evidence type="ECO:0000313" key="6">
    <source>
        <dbReference type="Proteomes" id="UP001558652"/>
    </source>
</evidence>
<feature type="repeat" description="WD" evidence="4">
    <location>
        <begin position="137"/>
        <end position="177"/>
    </location>
</feature>
<evidence type="ECO:0000256" key="2">
    <source>
        <dbReference type="ARBA" id="ARBA00022574"/>
    </source>
</evidence>
<accession>A0ABD0YGA0</accession>
<dbReference type="AlphaFoldDB" id="A0ABD0YGA0"/>
<dbReference type="InterPro" id="IPR020472">
    <property type="entry name" value="WD40_PAC1"/>
</dbReference>
<keyword evidence="1" id="KW-0963">Cytoplasm</keyword>
<dbReference type="SUPFAM" id="SSF50978">
    <property type="entry name" value="WD40 repeat-like"/>
    <property type="match status" value="1"/>
</dbReference>
<evidence type="ECO:0000256" key="1">
    <source>
        <dbReference type="ARBA" id="ARBA00022490"/>
    </source>
</evidence>
<dbReference type="PROSITE" id="PS50082">
    <property type="entry name" value="WD_REPEATS_2"/>
    <property type="match status" value="2"/>
</dbReference>
<dbReference type="SMART" id="SM00320">
    <property type="entry name" value="WD40"/>
    <property type="match status" value="4"/>
</dbReference>
<keyword evidence="3" id="KW-0677">Repeat</keyword>
<reference evidence="5 6" key="1">
    <citation type="submission" date="2024-07" db="EMBL/GenBank/DDBJ databases">
        <title>Chromosome-level genome assembly of the water stick insect Ranatra chinensis (Heteroptera: Nepidae).</title>
        <authorList>
            <person name="Liu X."/>
        </authorList>
    </citation>
    <scope>NUCLEOTIDE SEQUENCE [LARGE SCALE GENOMIC DNA]</scope>
    <source>
        <strain evidence="5">Cailab_2021Rc</strain>
        <tissue evidence="5">Muscle</tissue>
    </source>
</reference>
<dbReference type="GO" id="GO:0005737">
    <property type="term" value="C:cytoplasm"/>
    <property type="evidence" value="ECO:0007669"/>
    <property type="project" value="UniProtKB-ARBA"/>
</dbReference>
<dbReference type="InterPro" id="IPR015943">
    <property type="entry name" value="WD40/YVTN_repeat-like_dom_sf"/>
</dbReference>
<dbReference type="PANTHER" id="PTHR19849:SF0">
    <property type="entry name" value="PHOSPHOLIPASE A-2-ACTIVATING PROTEIN"/>
    <property type="match status" value="1"/>
</dbReference>